<feature type="transmembrane region" description="Helical" evidence="1">
    <location>
        <begin position="956"/>
        <end position="972"/>
    </location>
</feature>
<evidence type="ECO:0000313" key="2">
    <source>
        <dbReference type="EMBL" id="NLR91256.1"/>
    </source>
</evidence>
<sequence length="1011" mass="111929">MLEKLLDQKALITSLLVAVLIGGVFSYLNIGKLEDAEIPIKSAIVVTAYPGATQHEVELEVTDVLERGIMKLENIDKVTSTSSAGLSVIQIDIQQTVDTEDLPQLWDHLRRKVKDVEMFLPQGAYTPIVNDDFADTYGMLYAITSEGYTLPELQKYTELVEREILKIDGVRRSQIFGTQTESIEILFNQEKLAGMKINPMFIALAMKNQSEIANAGNLEVDALSMRINVESKFNDISDVENLIIQVPQGGSFRLSDIATVKRGFFAPKREGVYFNGDQALALGFSNESGINVVELGERLDHRMQELQDELPAGIQIKEIYSQPQRVELAVNDFVFNLVVSIAIVIVILLLAMGYRSGLLISSGLLFTILGTLIVMLMINLPLHRVTLAAIILAMGMLVDNSIVVADGILVDLKKGVDPKLAFVNTAKKTALPLLGATLIAILAFFPLAMAPHSAGEFLSSLFTVLVISLLLSWVFAMIQTPFMAKFFYRKEGNKRKEGQTTPYDNGIYKMFKSSLIYSLKYNKAFLSSITVLLVGSLYGMQYMRVDFMPKIPYDQFVVEYKLPEGSNLEAVEEEMTAIENELREIEDIKNITLSLGRPPARFTLMRPMSNGGSNYGEFIIETKTVESVGKVIPQVQKYLDNNYPHANYRLLEYGASFESSELAIEFRGPDPAVLRELGNQAKLILLESPMSKNVTDNWGNKSKRITPEYSLEHAQRLGITRLDLGRSLQIQTEGIPIGALYEGKNQVPIVLKSKSTLDKNIENIGSIPVWGERAQFSVPLAQVTDSVRVELEDYAIKRKDGTRCLSVESDVQEGSTGVELLNDIKKDIEAINLPHGYSITYGGMVGVQDDANKALFKYFPLAIGLIVIITIALFNNLKQSLIVFMMIPFAFVGVSIGFNLTGMFFNFMAIIGALGLIGMIIKNAIVLLDEINLGLEEGKSRLDATVDAAMSRMRPVMMASMTTILGMIPLLSDPMFGALALTIMSGLLVGTLITLMVIPVLYAFMYRIEVK</sequence>
<feature type="transmembrane region" description="Helical" evidence="1">
    <location>
        <begin position="358"/>
        <end position="380"/>
    </location>
</feature>
<keyword evidence="1" id="KW-0472">Membrane</keyword>
<keyword evidence="1" id="KW-0812">Transmembrane</keyword>
<feature type="transmembrane region" description="Helical" evidence="1">
    <location>
        <begin position="904"/>
        <end position="921"/>
    </location>
</feature>
<feature type="transmembrane region" description="Helical" evidence="1">
    <location>
        <begin position="333"/>
        <end position="351"/>
    </location>
</feature>
<proteinExistence type="predicted"/>
<dbReference type="Proteomes" id="UP000585050">
    <property type="component" value="Unassembled WGS sequence"/>
</dbReference>
<dbReference type="Gene3D" id="3.30.2090.10">
    <property type="entry name" value="Multidrug efflux transporter AcrB TolC docking domain, DN and DC subdomains"/>
    <property type="match status" value="2"/>
</dbReference>
<dbReference type="SUPFAM" id="SSF82866">
    <property type="entry name" value="Multidrug efflux transporter AcrB transmembrane domain"/>
    <property type="match status" value="2"/>
</dbReference>
<feature type="transmembrane region" description="Helical" evidence="1">
    <location>
        <begin position="461"/>
        <end position="488"/>
    </location>
</feature>
<dbReference type="SUPFAM" id="SSF82693">
    <property type="entry name" value="Multidrug efflux transporter AcrB pore domain, PN1, PN2, PC1 and PC2 subdomains"/>
    <property type="match status" value="3"/>
</dbReference>
<reference evidence="2 3" key="1">
    <citation type="submission" date="2020-04" db="EMBL/GenBank/DDBJ databases">
        <title>Flammeovirga sp. SR4, a novel species isolated from seawater.</title>
        <authorList>
            <person name="Wang X."/>
        </authorList>
    </citation>
    <scope>NUCLEOTIDE SEQUENCE [LARGE SCALE GENOMIC DNA]</scope>
    <source>
        <strain evidence="2 3">SR4</strain>
    </source>
</reference>
<comment type="caution">
    <text evidence="2">The sequence shown here is derived from an EMBL/GenBank/DDBJ whole genome shotgun (WGS) entry which is preliminary data.</text>
</comment>
<dbReference type="EMBL" id="JABAIL010000002">
    <property type="protein sequence ID" value="NLR91256.1"/>
    <property type="molecule type" value="Genomic_DNA"/>
</dbReference>
<dbReference type="Gene3D" id="3.30.70.1430">
    <property type="entry name" value="Multidrug efflux transporter AcrB pore domain"/>
    <property type="match status" value="2"/>
</dbReference>
<accession>A0A7X8SJA6</accession>
<dbReference type="PANTHER" id="PTHR32063">
    <property type="match status" value="1"/>
</dbReference>
<evidence type="ECO:0000313" key="3">
    <source>
        <dbReference type="Proteomes" id="UP000585050"/>
    </source>
</evidence>
<dbReference type="Gene3D" id="1.20.1640.10">
    <property type="entry name" value="Multidrug efflux transporter AcrB transmembrane domain"/>
    <property type="match status" value="2"/>
</dbReference>
<dbReference type="PANTHER" id="PTHR32063:SF18">
    <property type="entry name" value="CATION EFFLUX SYSTEM PROTEIN"/>
    <property type="match status" value="1"/>
</dbReference>
<dbReference type="Gene3D" id="3.30.70.1320">
    <property type="entry name" value="Multidrug efflux transporter AcrB pore domain like"/>
    <property type="match status" value="1"/>
</dbReference>
<dbReference type="GO" id="GO:0005886">
    <property type="term" value="C:plasma membrane"/>
    <property type="evidence" value="ECO:0007669"/>
    <property type="project" value="TreeGrafter"/>
</dbReference>
<feature type="transmembrane region" description="Helical" evidence="1">
    <location>
        <begin position="855"/>
        <end position="874"/>
    </location>
</feature>
<dbReference type="AlphaFoldDB" id="A0A7X8SJA6"/>
<evidence type="ECO:0000256" key="1">
    <source>
        <dbReference type="SAM" id="Phobius"/>
    </source>
</evidence>
<keyword evidence="3" id="KW-1185">Reference proteome</keyword>
<dbReference type="RefSeq" id="WP_168881952.1">
    <property type="nucleotide sequence ID" value="NZ_JABAIL010000002.1"/>
</dbReference>
<protein>
    <submittedName>
        <fullName evidence="2">Efflux RND transporter permease subunit</fullName>
    </submittedName>
</protein>
<organism evidence="2 3">
    <name type="scientific">Flammeovirga agarivorans</name>
    <dbReference type="NCBI Taxonomy" id="2726742"/>
    <lineage>
        <taxon>Bacteria</taxon>
        <taxon>Pseudomonadati</taxon>
        <taxon>Bacteroidota</taxon>
        <taxon>Cytophagia</taxon>
        <taxon>Cytophagales</taxon>
        <taxon>Flammeovirgaceae</taxon>
        <taxon>Flammeovirga</taxon>
    </lineage>
</organism>
<feature type="transmembrane region" description="Helical" evidence="1">
    <location>
        <begin position="978"/>
        <end position="1004"/>
    </location>
</feature>
<feature type="transmembrane region" description="Helical" evidence="1">
    <location>
        <begin position="881"/>
        <end position="898"/>
    </location>
</feature>
<dbReference type="InterPro" id="IPR027463">
    <property type="entry name" value="AcrB_DN_DC_subdom"/>
</dbReference>
<gene>
    <name evidence="2" type="ORF">HGP29_08565</name>
</gene>
<feature type="transmembrane region" description="Helical" evidence="1">
    <location>
        <begin position="386"/>
        <end position="409"/>
    </location>
</feature>
<dbReference type="Pfam" id="PF00873">
    <property type="entry name" value="ACR_tran"/>
    <property type="match status" value="1"/>
</dbReference>
<keyword evidence="1" id="KW-1133">Transmembrane helix</keyword>
<feature type="transmembrane region" description="Helical" evidence="1">
    <location>
        <begin position="430"/>
        <end position="449"/>
    </location>
</feature>
<name>A0A7X8SJA6_9BACT</name>
<dbReference type="Gene3D" id="3.30.70.1440">
    <property type="entry name" value="Multidrug efflux transporter AcrB pore domain"/>
    <property type="match status" value="1"/>
</dbReference>
<dbReference type="GO" id="GO:0042910">
    <property type="term" value="F:xenobiotic transmembrane transporter activity"/>
    <property type="evidence" value="ECO:0007669"/>
    <property type="project" value="TreeGrafter"/>
</dbReference>
<dbReference type="PRINTS" id="PR00702">
    <property type="entry name" value="ACRIFLAVINRP"/>
</dbReference>
<dbReference type="InterPro" id="IPR001036">
    <property type="entry name" value="Acrflvin-R"/>
</dbReference>
<dbReference type="SUPFAM" id="SSF82714">
    <property type="entry name" value="Multidrug efflux transporter AcrB TolC docking domain, DN and DC subdomains"/>
    <property type="match status" value="2"/>
</dbReference>